<name>A0A2X0SF24_9PROT</name>
<proteinExistence type="predicted"/>
<organism evidence="1">
    <name type="scientific">Candidatus Nitrotoga fabula</name>
    <dbReference type="NCBI Taxonomy" id="2182327"/>
    <lineage>
        <taxon>Bacteria</taxon>
        <taxon>Pseudomonadati</taxon>
        <taxon>Pseudomonadota</taxon>
        <taxon>Betaproteobacteria</taxon>
        <taxon>Nitrosomonadales</taxon>
        <taxon>Gallionellaceae</taxon>
        <taxon>Candidatus Nitrotoga</taxon>
    </lineage>
</organism>
<gene>
    <name evidence="1" type="ORF">NITFAB_1551</name>
</gene>
<protein>
    <submittedName>
        <fullName evidence="1">Uncharacterized protein</fullName>
    </submittedName>
</protein>
<accession>A0A2X0SF24</accession>
<sequence>MRLVHLGIAPFWPAPPVLPVQSKKIIDPSSEDTDFYDIRELVPDKSK</sequence>
<reference evidence="1" key="1">
    <citation type="submission" date="2018-05" db="EMBL/GenBank/DDBJ databases">
        <authorList>
            <person name="Lanie J.A."/>
            <person name="Ng W.-L."/>
            <person name="Kazmierczak K.M."/>
            <person name="Andrzejewski T.M."/>
            <person name="Davidsen T.M."/>
            <person name="Wayne K.J."/>
            <person name="Tettelin H."/>
            <person name="Glass J.I."/>
            <person name="Rusch D."/>
            <person name="Podicherti R."/>
            <person name="Tsui H.-C.T."/>
            <person name="Winkler M.E."/>
        </authorList>
    </citation>
    <scope>NUCLEOTIDE SEQUENCE</scope>
    <source>
        <strain evidence="1">KNB</strain>
    </source>
</reference>
<dbReference type="AlphaFoldDB" id="A0A2X0SF24"/>
<evidence type="ECO:0000313" key="1">
    <source>
        <dbReference type="EMBL" id="SPS05961.1"/>
    </source>
</evidence>
<dbReference type="EMBL" id="LS423452">
    <property type="protein sequence ID" value="SPS05961.1"/>
    <property type="molecule type" value="Genomic_DNA"/>
</dbReference>